<evidence type="ECO:0000256" key="2">
    <source>
        <dbReference type="ARBA" id="ARBA00022723"/>
    </source>
</evidence>
<dbReference type="GO" id="GO:0016114">
    <property type="term" value="P:terpenoid biosynthetic process"/>
    <property type="evidence" value="ECO:0007669"/>
    <property type="project" value="InterPro"/>
</dbReference>
<dbReference type="SUPFAM" id="SSF48576">
    <property type="entry name" value="Terpenoid synthases"/>
    <property type="match status" value="1"/>
</dbReference>
<dbReference type="InterPro" id="IPR005630">
    <property type="entry name" value="Terpene_synthase_metal-bd"/>
</dbReference>
<dbReference type="Proteomes" id="UP000283530">
    <property type="component" value="Unassembled WGS sequence"/>
</dbReference>
<dbReference type="PANTHER" id="PTHR31225">
    <property type="entry name" value="OS04G0344100 PROTEIN-RELATED"/>
    <property type="match status" value="1"/>
</dbReference>
<dbReference type="GO" id="GO:0010333">
    <property type="term" value="F:terpene synthase activity"/>
    <property type="evidence" value="ECO:0007669"/>
    <property type="project" value="InterPro"/>
</dbReference>
<evidence type="ECO:0000313" key="6">
    <source>
        <dbReference type="EMBL" id="RWR88362.1"/>
    </source>
</evidence>
<comment type="caution">
    <text evidence="6">The sequence shown here is derived from an EMBL/GenBank/DDBJ whole genome shotgun (WGS) entry which is preliminary data.</text>
</comment>
<keyword evidence="7" id="KW-1185">Reference proteome</keyword>
<evidence type="ECO:0000256" key="4">
    <source>
        <dbReference type="ARBA" id="ARBA00023239"/>
    </source>
</evidence>
<keyword evidence="3" id="KW-0460">Magnesium</keyword>
<evidence type="ECO:0000259" key="5">
    <source>
        <dbReference type="Pfam" id="PF03936"/>
    </source>
</evidence>
<evidence type="ECO:0000256" key="1">
    <source>
        <dbReference type="ARBA" id="ARBA00004721"/>
    </source>
</evidence>
<dbReference type="OrthoDB" id="1936865at2759"/>
<keyword evidence="2" id="KW-0479">Metal-binding</keyword>
<dbReference type="GO" id="GO:0000287">
    <property type="term" value="F:magnesium ion binding"/>
    <property type="evidence" value="ECO:0007669"/>
    <property type="project" value="InterPro"/>
</dbReference>
<gene>
    <name evidence="6" type="ORF">CKAN_01736600</name>
</gene>
<keyword evidence="4" id="KW-0456">Lyase</keyword>
<proteinExistence type="predicted"/>
<evidence type="ECO:0000256" key="3">
    <source>
        <dbReference type="ARBA" id="ARBA00022842"/>
    </source>
</evidence>
<feature type="domain" description="Terpene synthase metal-binding" evidence="5">
    <location>
        <begin position="7"/>
        <end position="70"/>
    </location>
</feature>
<protein>
    <submittedName>
        <fullName evidence="6">Trans-ocimene synthase</fullName>
    </submittedName>
</protein>
<dbReference type="PANTHER" id="PTHR31225:SF98">
    <property type="entry name" value="TERPENE SYNTHASE 9-RELATED"/>
    <property type="match status" value="1"/>
</dbReference>
<name>A0A3S3QR57_9MAGN</name>
<evidence type="ECO:0000313" key="7">
    <source>
        <dbReference type="Proteomes" id="UP000283530"/>
    </source>
</evidence>
<dbReference type="InterPro" id="IPR050148">
    <property type="entry name" value="Terpene_synthase-like"/>
</dbReference>
<dbReference type="AlphaFoldDB" id="A0A3S3QR57"/>
<dbReference type="Gene3D" id="1.10.600.10">
    <property type="entry name" value="Farnesyl Diphosphate Synthase"/>
    <property type="match status" value="1"/>
</dbReference>
<organism evidence="6 7">
    <name type="scientific">Cinnamomum micranthum f. kanehirae</name>
    <dbReference type="NCBI Taxonomy" id="337451"/>
    <lineage>
        <taxon>Eukaryota</taxon>
        <taxon>Viridiplantae</taxon>
        <taxon>Streptophyta</taxon>
        <taxon>Embryophyta</taxon>
        <taxon>Tracheophyta</taxon>
        <taxon>Spermatophyta</taxon>
        <taxon>Magnoliopsida</taxon>
        <taxon>Magnoliidae</taxon>
        <taxon>Laurales</taxon>
        <taxon>Lauraceae</taxon>
        <taxon>Cinnamomum</taxon>
    </lineage>
</organism>
<reference evidence="6 7" key="1">
    <citation type="journal article" date="2019" name="Nat. Plants">
        <title>Stout camphor tree genome fills gaps in understanding of flowering plant genome evolution.</title>
        <authorList>
            <person name="Chaw S.M."/>
            <person name="Liu Y.C."/>
            <person name="Wu Y.W."/>
            <person name="Wang H.Y."/>
            <person name="Lin C.I."/>
            <person name="Wu C.S."/>
            <person name="Ke H.M."/>
            <person name="Chang L.Y."/>
            <person name="Hsu C.Y."/>
            <person name="Yang H.T."/>
            <person name="Sudianto E."/>
            <person name="Hsu M.H."/>
            <person name="Wu K.P."/>
            <person name="Wang L.N."/>
            <person name="Leebens-Mack J.H."/>
            <person name="Tsai I.J."/>
        </authorList>
    </citation>
    <scope>NUCLEOTIDE SEQUENCE [LARGE SCALE GENOMIC DNA]</scope>
    <source>
        <strain evidence="7">cv. Chaw 1501</strain>
        <tissue evidence="6">Young leaves</tissue>
    </source>
</reference>
<dbReference type="Pfam" id="PF03936">
    <property type="entry name" value="Terpene_synth_C"/>
    <property type="match status" value="1"/>
</dbReference>
<comment type="pathway">
    <text evidence="1">Secondary metabolite biosynthesis; terpenoid biosynthesis.</text>
</comment>
<dbReference type="EMBL" id="QPKB01000007">
    <property type="protein sequence ID" value="RWR88362.1"/>
    <property type="molecule type" value="Genomic_DNA"/>
</dbReference>
<accession>A0A3S3QR57</accession>
<dbReference type="InterPro" id="IPR008949">
    <property type="entry name" value="Isoprenoid_synthase_dom_sf"/>
</dbReference>
<sequence length="84" mass="9871">MTSTMLYGSLDELELFTEAIKRWDIEALETLPEYMKICYLALFNFVHEVSYDTLKDYGWNILPFIREEKQNGLAMAISQPLMNI</sequence>